<dbReference type="STRING" id="869213.GCA_000517085_02294"/>
<dbReference type="GO" id="GO:0003677">
    <property type="term" value="F:DNA binding"/>
    <property type="evidence" value="ECO:0007669"/>
    <property type="project" value="InterPro"/>
</dbReference>
<dbReference type="AlphaFoldDB" id="W7YN62"/>
<proteinExistence type="predicted"/>
<dbReference type="Gene3D" id="1.10.443.10">
    <property type="entry name" value="Intergrase catalytic core"/>
    <property type="match status" value="1"/>
</dbReference>
<dbReference type="SUPFAM" id="SSF56349">
    <property type="entry name" value="DNA breaking-rejoining enzymes"/>
    <property type="match status" value="1"/>
</dbReference>
<protein>
    <submittedName>
        <fullName evidence="2">Site-specific recombinase XerD</fullName>
    </submittedName>
</protein>
<evidence type="ECO:0000313" key="3">
    <source>
        <dbReference type="Proteomes" id="UP000019402"/>
    </source>
</evidence>
<dbReference type="eggNOG" id="COG4974">
    <property type="taxonomic scope" value="Bacteria"/>
</dbReference>
<dbReference type="GO" id="GO:0015074">
    <property type="term" value="P:DNA integration"/>
    <property type="evidence" value="ECO:0007669"/>
    <property type="project" value="InterPro"/>
</dbReference>
<gene>
    <name evidence="2" type="ORF">JCM21142_72547</name>
</gene>
<dbReference type="GO" id="GO:0006310">
    <property type="term" value="P:DNA recombination"/>
    <property type="evidence" value="ECO:0007669"/>
    <property type="project" value="UniProtKB-KW"/>
</dbReference>
<keyword evidence="1" id="KW-0233">DNA recombination</keyword>
<evidence type="ECO:0000256" key="1">
    <source>
        <dbReference type="ARBA" id="ARBA00023172"/>
    </source>
</evidence>
<dbReference type="EMBL" id="BAMD01000032">
    <property type="protein sequence ID" value="GAF03859.1"/>
    <property type="molecule type" value="Genomic_DNA"/>
</dbReference>
<evidence type="ECO:0000313" key="2">
    <source>
        <dbReference type="EMBL" id="GAF03859.1"/>
    </source>
</evidence>
<dbReference type="Proteomes" id="UP000019402">
    <property type="component" value="Unassembled WGS sequence"/>
</dbReference>
<name>W7YN62_9BACT</name>
<accession>W7YN62</accession>
<organism evidence="2 3">
    <name type="scientific">Saccharicrinis fermentans DSM 9555 = JCM 21142</name>
    <dbReference type="NCBI Taxonomy" id="869213"/>
    <lineage>
        <taxon>Bacteria</taxon>
        <taxon>Pseudomonadati</taxon>
        <taxon>Bacteroidota</taxon>
        <taxon>Bacteroidia</taxon>
        <taxon>Marinilabiliales</taxon>
        <taxon>Marinilabiliaceae</taxon>
        <taxon>Saccharicrinis</taxon>
    </lineage>
</organism>
<dbReference type="RefSeq" id="WP_027471924.1">
    <property type="nucleotide sequence ID" value="NZ_BAMD01000032.1"/>
</dbReference>
<sequence>MNLLQAGVNLIYIRDILGHVSIQTTEVCARADSKQKREALEKAYVDILPETDRKKSWENVQSLLGWLKKLNK</sequence>
<comment type="caution">
    <text evidence="2">The sequence shown here is derived from an EMBL/GenBank/DDBJ whole genome shotgun (WGS) entry which is preliminary data.</text>
</comment>
<keyword evidence="3" id="KW-1185">Reference proteome</keyword>
<dbReference type="InterPro" id="IPR011010">
    <property type="entry name" value="DNA_brk_join_enz"/>
</dbReference>
<reference evidence="2 3" key="1">
    <citation type="journal article" date="2014" name="Genome Announc.">
        <title>Draft Genome Sequence of Cytophaga fermentans JCM 21142T, a Facultative Anaerobe Isolated from Marine Mud.</title>
        <authorList>
            <person name="Starns D."/>
            <person name="Oshima K."/>
            <person name="Suda W."/>
            <person name="Iino T."/>
            <person name="Yuki M."/>
            <person name="Inoue J."/>
            <person name="Kitamura K."/>
            <person name="Iida T."/>
            <person name="Darby A."/>
            <person name="Hattori M."/>
            <person name="Ohkuma M."/>
        </authorList>
    </citation>
    <scope>NUCLEOTIDE SEQUENCE [LARGE SCALE GENOMIC DNA]</scope>
    <source>
        <strain evidence="2 3">JCM 21142</strain>
    </source>
</reference>
<dbReference type="InterPro" id="IPR013762">
    <property type="entry name" value="Integrase-like_cat_sf"/>
</dbReference>